<gene>
    <name evidence="2" type="ORF">DXN04_15980</name>
</gene>
<name>A0A3E1NZV7_9BACT</name>
<dbReference type="EMBL" id="QTJV01000006">
    <property type="protein sequence ID" value="RFM33459.1"/>
    <property type="molecule type" value="Genomic_DNA"/>
</dbReference>
<evidence type="ECO:0000313" key="3">
    <source>
        <dbReference type="Proteomes" id="UP000261174"/>
    </source>
</evidence>
<feature type="signal peptide" evidence="1">
    <location>
        <begin position="1"/>
        <end position="19"/>
    </location>
</feature>
<feature type="chain" id="PRO_5017805826" evidence="1">
    <location>
        <begin position="20"/>
        <end position="272"/>
    </location>
</feature>
<proteinExistence type="predicted"/>
<dbReference type="AlphaFoldDB" id="A0A3E1NZV7"/>
<reference evidence="2 3" key="1">
    <citation type="submission" date="2018-08" db="EMBL/GenBank/DDBJ databases">
        <title>Chitinophaga sp. K20C18050901, a novel bacterium isolated from forest soil.</title>
        <authorList>
            <person name="Wang C."/>
        </authorList>
    </citation>
    <scope>NUCLEOTIDE SEQUENCE [LARGE SCALE GENOMIC DNA]</scope>
    <source>
        <strain evidence="2 3">K20C18050901</strain>
    </source>
</reference>
<sequence length="272" mass="29894">MKKSILTVGLLILGLATFAQDTDNDNEEYELKGTEKQGYIITKDDKKIEGIVKLVGGATAPWKNQKKVKFIAKENIDLTKKKQKFSKMDVDDMKEYVAIEDSVERHFRLIKFTNKREAISSGGGLGAQIKTIKNLSHTTHMAEVIVDGPITMYRLYGYPAPVAVGNSDVAEMEAANQNLIDNPDILVQKGDDKPKELAASDIKKLVSDCPAIAEKLANSGFSTYDPAKEEKKKSAMGKLIKGELDRGGSKLLDMGTQIFPEYNATCNTTASK</sequence>
<evidence type="ECO:0000313" key="2">
    <source>
        <dbReference type="EMBL" id="RFM33459.1"/>
    </source>
</evidence>
<organism evidence="2 3">
    <name type="scientific">Chitinophaga silvisoli</name>
    <dbReference type="NCBI Taxonomy" id="2291814"/>
    <lineage>
        <taxon>Bacteria</taxon>
        <taxon>Pseudomonadati</taxon>
        <taxon>Bacteroidota</taxon>
        <taxon>Chitinophagia</taxon>
        <taxon>Chitinophagales</taxon>
        <taxon>Chitinophagaceae</taxon>
        <taxon>Chitinophaga</taxon>
    </lineage>
</organism>
<dbReference type="RefSeq" id="WP_116854383.1">
    <property type="nucleotide sequence ID" value="NZ_QTJV01000006.1"/>
</dbReference>
<comment type="caution">
    <text evidence="2">The sequence shown here is derived from an EMBL/GenBank/DDBJ whole genome shotgun (WGS) entry which is preliminary data.</text>
</comment>
<dbReference type="OrthoDB" id="637699at2"/>
<evidence type="ECO:0000256" key="1">
    <source>
        <dbReference type="SAM" id="SignalP"/>
    </source>
</evidence>
<dbReference type="Proteomes" id="UP000261174">
    <property type="component" value="Unassembled WGS sequence"/>
</dbReference>
<protein>
    <submittedName>
        <fullName evidence="2">Uncharacterized protein</fullName>
    </submittedName>
</protein>
<accession>A0A3E1NZV7</accession>
<keyword evidence="1" id="KW-0732">Signal</keyword>
<keyword evidence="3" id="KW-1185">Reference proteome</keyword>